<evidence type="ECO:0000256" key="4">
    <source>
        <dbReference type="ARBA" id="ARBA00023242"/>
    </source>
</evidence>
<dbReference type="GO" id="GO:0003723">
    <property type="term" value="F:RNA binding"/>
    <property type="evidence" value="ECO:0007669"/>
    <property type="project" value="UniProtKB-KW"/>
</dbReference>
<dbReference type="CDD" id="cd12263">
    <property type="entry name" value="RRM_ABT1_like"/>
    <property type="match status" value="1"/>
</dbReference>
<name>A0A5N5DNA8_9PEZI</name>
<comment type="subcellular location">
    <subcellularLocation>
        <location evidence="1">Nucleus</location>
        <location evidence="1">Nucleolus</location>
    </subcellularLocation>
</comment>
<feature type="compositionally biased region" description="Acidic residues" evidence="7">
    <location>
        <begin position="10"/>
        <end position="21"/>
    </location>
</feature>
<reference evidence="8 9" key="1">
    <citation type="journal article" date="2019" name="Sci. Rep.">
        <title>A multi-omics analysis of the grapevine pathogen Lasiodiplodia theobromae reveals that temperature affects the expression of virulence- and pathogenicity-related genes.</title>
        <authorList>
            <person name="Felix C."/>
            <person name="Meneses R."/>
            <person name="Goncalves M.F.M."/>
            <person name="Tilleman L."/>
            <person name="Duarte A.S."/>
            <person name="Jorrin-Novo J.V."/>
            <person name="Van de Peer Y."/>
            <person name="Deforce D."/>
            <person name="Van Nieuwerburgh F."/>
            <person name="Esteves A.C."/>
            <person name="Alves A."/>
        </authorList>
    </citation>
    <scope>NUCLEOTIDE SEQUENCE [LARGE SCALE GENOMIC DNA]</scope>
    <source>
        <strain evidence="8 9">LA-SOL3</strain>
    </source>
</reference>
<dbReference type="InterPro" id="IPR035979">
    <property type="entry name" value="RBD_domain_sf"/>
</dbReference>
<organism evidence="8 9">
    <name type="scientific">Lasiodiplodia theobromae</name>
    <dbReference type="NCBI Taxonomy" id="45133"/>
    <lineage>
        <taxon>Eukaryota</taxon>
        <taxon>Fungi</taxon>
        <taxon>Dikarya</taxon>
        <taxon>Ascomycota</taxon>
        <taxon>Pezizomycotina</taxon>
        <taxon>Dothideomycetes</taxon>
        <taxon>Dothideomycetes incertae sedis</taxon>
        <taxon>Botryosphaeriales</taxon>
        <taxon>Botryosphaeriaceae</taxon>
        <taxon>Lasiodiplodia</taxon>
    </lineage>
</organism>
<evidence type="ECO:0000313" key="8">
    <source>
        <dbReference type="EMBL" id="KAB2578811.1"/>
    </source>
</evidence>
<dbReference type="GO" id="GO:0000480">
    <property type="term" value="P:endonucleolytic cleavage in 5'-ETS of tricistronic rRNA transcript (SSU-rRNA, 5.8S rRNA, LSU-rRNA)"/>
    <property type="evidence" value="ECO:0007669"/>
    <property type="project" value="TreeGrafter"/>
</dbReference>
<keyword evidence="9" id="KW-1185">Reference proteome</keyword>
<evidence type="ECO:0000313" key="9">
    <source>
        <dbReference type="Proteomes" id="UP000325902"/>
    </source>
</evidence>
<dbReference type="PANTHER" id="PTHR12311:SF7">
    <property type="entry name" value="ACTIVATOR OF BASAL TRANSCRIPTION 1"/>
    <property type="match status" value="1"/>
</dbReference>
<evidence type="ECO:0000256" key="1">
    <source>
        <dbReference type="ARBA" id="ARBA00004604"/>
    </source>
</evidence>
<feature type="compositionally biased region" description="Acidic residues" evidence="7">
    <location>
        <begin position="98"/>
        <end position="110"/>
    </location>
</feature>
<dbReference type="GO" id="GO:0034462">
    <property type="term" value="P:small-subunit processome assembly"/>
    <property type="evidence" value="ECO:0007669"/>
    <property type="project" value="TreeGrafter"/>
</dbReference>
<evidence type="ECO:0000256" key="5">
    <source>
        <dbReference type="ARBA" id="ARBA00025024"/>
    </source>
</evidence>
<sequence length="341" mass="38360">MSTRKRNEWLEADDVSDDDDAGYNSEAEEQGRSRAAALAGRASKRRKVDESDDESIEDEDDDDFDPSLLRKADAKSVPKPTGLADEEDNAPNDRKDEEADFDKDDDDGNDDPLKPAPASKKPLSAKKLEKAQKAVKKTGVVYLSRIPPFMKPATVKSLLSQHGKIGRVFLTPEDSAVYRRRKAAGGNKKKSYVDGWVEFMDKKDAKTCVQLLNAKIVGGKKGGYYYDDVWNMRYLTGFKWHHLTEQIANENAERASRMRAEISRSTRENKEFIQNVERAKMLEGMAAKKKSKSAGNESAATPAPDAKEVRRQFKQAEVKSKKTRNVPEQPEEVKRVLSKIF</sequence>
<proteinExistence type="inferred from homology"/>
<dbReference type="SUPFAM" id="SSF54928">
    <property type="entry name" value="RNA-binding domain, RBD"/>
    <property type="match status" value="1"/>
</dbReference>
<evidence type="ECO:0000256" key="3">
    <source>
        <dbReference type="ARBA" id="ARBA00022884"/>
    </source>
</evidence>
<dbReference type="InterPro" id="IPR039119">
    <property type="entry name" value="ABT1/Esf2"/>
</dbReference>
<accession>A0A5N5DNA8</accession>
<protein>
    <recommendedName>
        <fullName evidence="6">18S rRNA factor 2</fullName>
    </recommendedName>
</protein>
<dbReference type="PANTHER" id="PTHR12311">
    <property type="entry name" value="ACTIVATOR OF BASAL TRANSCRIPTION 1"/>
    <property type="match status" value="1"/>
</dbReference>
<feature type="region of interest" description="Disordered" evidence="7">
    <location>
        <begin position="284"/>
        <end position="341"/>
    </location>
</feature>
<dbReference type="GO" id="GO:0000472">
    <property type="term" value="P:endonucleolytic cleavage to generate mature 5'-end of SSU-rRNA from (SSU-rRNA, 5.8S rRNA, LSU-rRNA)"/>
    <property type="evidence" value="ECO:0007669"/>
    <property type="project" value="TreeGrafter"/>
</dbReference>
<keyword evidence="3" id="KW-0694">RNA-binding</keyword>
<feature type="region of interest" description="Disordered" evidence="7">
    <location>
        <begin position="1"/>
        <end position="130"/>
    </location>
</feature>
<gene>
    <name evidence="8" type="primary">ESF2</name>
    <name evidence="8" type="ORF">DBV05_g2701</name>
</gene>
<dbReference type="InterPro" id="IPR034353">
    <property type="entry name" value="ABT1/ESF2_RRM"/>
</dbReference>
<dbReference type="AlphaFoldDB" id="A0A5N5DNA8"/>
<comment type="caution">
    <text evidence="8">The sequence shown here is derived from an EMBL/GenBank/DDBJ whole genome shotgun (WGS) entry which is preliminary data.</text>
</comment>
<dbReference type="OrthoDB" id="287393at2759"/>
<comment type="similarity">
    <text evidence="2">Belongs to the ESF2/ABP1 family.</text>
</comment>
<dbReference type="InterPro" id="IPR012677">
    <property type="entry name" value="Nucleotide-bd_a/b_plait_sf"/>
</dbReference>
<dbReference type="GO" id="GO:0000447">
    <property type="term" value="P:endonucleolytic cleavage in ITS1 to separate SSU-rRNA from 5.8S rRNA and LSU-rRNA from tricistronic rRNA transcript (SSU-rRNA, 5.8S rRNA, LSU-rRNA)"/>
    <property type="evidence" value="ECO:0007669"/>
    <property type="project" value="TreeGrafter"/>
</dbReference>
<dbReference type="EMBL" id="VCHE01000010">
    <property type="protein sequence ID" value="KAB2578811.1"/>
    <property type="molecule type" value="Genomic_DNA"/>
</dbReference>
<evidence type="ECO:0000256" key="7">
    <source>
        <dbReference type="SAM" id="MobiDB-lite"/>
    </source>
</evidence>
<dbReference type="GO" id="GO:0005730">
    <property type="term" value="C:nucleolus"/>
    <property type="evidence" value="ECO:0007669"/>
    <property type="project" value="UniProtKB-SubCell"/>
</dbReference>
<evidence type="ECO:0000256" key="2">
    <source>
        <dbReference type="ARBA" id="ARBA00005819"/>
    </source>
</evidence>
<dbReference type="Gene3D" id="3.30.70.330">
    <property type="match status" value="1"/>
</dbReference>
<dbReference type="Proteomes" id="UP000325902">
    <property type="component" value="Unassembled WGS sequence"/>
</dbReference>
<feature type="compositionally biased region" description="Acidic residues" evidence="7">
    <location>
        <begin position="50"/>
        <end position="65"/>
    </location>
</feature>
<keyword evidence="4" id="KW-0539">Nucleus</keyword>
<evidence type="ECO:0000256" key="6">
    <source>
        <dbReference type="ARBA" id="ARBA00032634"/>
    </source>
</evidence>
<comment type="function">
    <text evidence="5">Involved in the small subunit (SSU) processome assembly and function, and in the 18S rRNA synthesis. Required for the early cleavages at sites A0, A1 and A2.</text>
</comment>
<feature type="compositionally biased region" description="Basic and acidic residues" evidence="7">
    <location>
        <begin position="305"/>
        <end position="320"/>
    </location>
</feature>